<keyword evidence="2" id="KW-1185">Reference proteome</keyword>
<organism evidence="1 2">
    <name type="scientific">Vararia minispora EC-137</name>
    <dbReference type="NCBI Taxonomy" id="1314806"/>
    <lineage>
        <taxon>Eukaryota</taxon>
        <taxon>Fungi</taxon>
        <taxon>Dikarya</taxon>
        <taxon>Basidiomycota</taxon>
        <taxon>Agaricomycotina</taxon>
        <taxon>Agaricomycetes</taxon>
        <taxon>Russulales</taxon>
        <taxon>Lachnocladiaceae</taxon>
        <taxon>Vararia</taxon>
    </lineage>
</organism>
<sequence length="461" mass="52109">MLHGRSPPVRPNRTTYDVALRGSTLVCRNDLAERVLVAMRASSPSGPRPLAGVVYSPPIRNCGGRTFQELIKRLKTEDFTIPAALSPMKLNQSLIVAYALHLSKTGNVDQVHALLYHLIPELDPSRRRSTEWRELSGEEQRLQKFADKQALIDRAAELGPSVLGTLLLGLRNKGSTSAAERLWTAMKRAERASWATAGPWSIPVEAYTTMIQVYTNEARRVRYKATSLKELSITRLSPNDLPRFGPVRILSERARETVHAAGGRRCIVGRAMGLAVYYDLLRAPKRIIRAFDAIGEERYTNRPKLPRPDARVFYAVLRLVGHHDGMQRRKRFARPSYGRRRLQTSRIRSLRTGAASRWCTRELVNVVESMRARGIGIPVGYQSLLIGRWGSLSEPSRSLNEPVRTPVSNPDPPRQDTAPPFGFRPLKTRGLPIRPCTRRGLVKSDERILERRSWRARRCII</sequence>
<accession>A0ACB8QRT8</accession>
<evidence type="ECO:0000313" key="2">
    <source>
        <dbReference type="Proteomes" id="UP000814128"/>
    </source>
</evidence>
<reference evidence="1" key="2">
    <citation type="journal article" date="2022" name="New Phytol.">
        <title>Evolutionary transition to the ectomycorrhizal habit in the genomes of a hyperdiverse lineage of mushroom-forming fungi.</title>
        <authorList>
            <person name="Looney B."/>
            <person name="Miyauchi S."/>
            <person name="Morin E."/>
            <person name="Drula E."/>
            <person name="Courty P.E."/>
            <person name="Kohler A."/>
            <person name="Kuo A."/>
            <person name="LaButti K."/>
            <person name="Pangilinan J."/>
            <person name="Lipzen A."/>
            <person name="Riley R."/>
            <person name="Andreopoulos W."/>
            <person name="He G."/>
            <person name="Johnson J."/>
            <person name="Nolan M."/>
            <person name="Tritt A."/>
            <person name="Barry K.W."/>
            <person name="Grigoriev I.V."/>
            <person name="Nagy L.G."/>
            <person name="Hibbett D."/>
            <person name="Henrissat B."/>
            <person name="Matheny P.B."/>
            <person name="Labbe J."/>
            <person name="Martin F.M."/>
        </authorList>
    </citation>
    <scope>NUCLEOTIDE SEQUENCE</scope>
    <source>
        <strain evidence="1">EC-137</strain>
    </source>
</reference>
<proteinExistence type="predicted"/>
<gene>
    <name evidence="1" type="ORF">K488DRAFT_45576</name>
</gene>
<dbReference type="EMBL" id="MU273501">
    <property type="protein sequence ID" value="KAI0034392.1"/>
    <property type="molecule type" value="Genomic_DNA"/>
</dbReference>
<evidence type="ECO:0000313" key="1">
    <source>
        <dbReference type="EMBL" id="KAI0034392.1"/>
    </source>
</evidence>
<dbReference type="Proteomes" id="UP000814128">
    <property type="component" value="Unassembled WGS sequence"/>
</dbReference>
<name>A0ACB8QRT8_9AGAM</name>
<comment type="caution">
    <text evidence="1">The sequence shown here is derived from an EMBL/GenBank/DDBJ whole genome shotgun (WGS) entry which is preliminary data.</text>
</comment>
<protein>
    <submittedName>
        <fullName evidence="1">Uncharacterized protein</fullName>
    </submittedName>
</protein>
<reference evidence="1" key="1">
    <citation type="submission" date="2021-02" db="EMBL/GenBank/DDBJ databases">
        <authorList>
            <consortium name="DOE Joint Genome Institute"/>
            <person name="Ahrendt S."/>
            <person name="Looney B.P."/>
            <person name="Miyauchi S."/>
            <person name="Morin E."/>
            <person name="Drula E."/>
            <person name="Courty P.E."/>
            <person name="Chicoki N."/>
            <person name="Fauchery L."/>
            <person name="Kohler A."/>
            <person name="Kuo A."/>
            <person name="Labutti K."/>
            <person name="Pangilinan J."/>
            <person name="Lipzen A."/>
            <person name="Riley R."/>
            <person name="Andreopoulos W."/>
            <person name="He G."/>
            <person name="Johnson J."/>
            <person name="Barry K.W."/>
            <person name="Grigoriev I.V."/>
            <person name="Nagy L."/>
            <person name="Hibbett D."/>
            <person name="Henrissat B."/>
            <person name="Matheny P.B."/>
            <person name="Labbe J."/>
            <person name="Martin F."/>
        </authorList>
    </citation>
    <scope>NUCLEOTIDE SEQUENCE</scope>
    <source>
        <strain evidence="1">EC-137</strain>
    </source>
</reference>